<accession>A0A6F8QHF6</accession>
<gene>
    <name evidence="2" type="primary">L</name>
</gene>
<dbReference type="Pfam" id="PF04196">
    <property type="entry name" value="Bunya_RdRp"/>
    <property type="match status" value="1"/>
</dbReference>
<reference evidence="2" key="1">
    <citation type="journal article" date="2020" name="Front. Microbiol.">
        <title>Virome analysis of aphid populations that infest the barley field: the discovery of two novel groups of nege/kita-like viruses and other novel RNA viruses.</title>
        <authorList>
            <person name="Kondo H."/>
            <person name="Fujita M."/>
            <person name="Hisano H."/>
            <person name="Hyodo K."/>
            <person name="Andika I.B."/>
            <person name="Suzuki N."/>
        </authorList>
    </citation>
    <scope>NUCLEOTIDE SEQUENCE</scope>
    <source>
        <strain evidence="2">12BaA1</strain>
    </source>
</reference>
<dbReference type="InterPro" id="IPR007099">
    <property type="entry name" value="RNA-dir_pol_NSvirus"/>
</dbReference>
<name>A0A6F8QHF6_9VIRU</name>
<dbReference type="GO" id="GO:0003968">
    <property type="term" value="F:RNA-directed RNA polymerase activity"/>
    <property type="evidence" value="ECO:0007669"/>
    <property type="project" value="InterPro"/>
</dbReference>
<proteinExistence type="predicted"/>
<dbReference type="PROSITE" id="PS50525">
    <property type="entry name" value="RDRP_SSRNA_NEG_SEG"/>
    <property type="match status" value="1"/>
</dbReference>
<dbReference type="GO" id="GO:0006351">
    <property type="term" value="P:DNA-templated transcription"/>
    <property type="evidence" value="ECO:0007669"/>
    <property type="project" value="InterPro"/>
</dbReference>
<dbReference type="EMBL" id="LC516849">
    <property type="protein sequence ID" value="BBV14769.1"/>
    <property type="molecule type" value="Genomic_RNA"/>
</dbReference>
<evidence type="ECO:0000259" key="1">
    <source>
        <dbReference type="PROSITE" id="PS50525"/>
    </source>
</evidence>
<organism evidence="2">
    <name type="scientific">Barley aphid RNA virus 5</name>
    <dbReference type="NCBI Taxonomy" id="2703494"/>
    <lineage>
        <taxon>Viruses</taxon>
        <taxon>Riboviria</taxon>
    </lineage>
</organism>
<dbReference type="InterPro" id="IPR007322">
    <property type="entry name" value="RNA_pol_bunyavir"/>
</dbReference>
<protein>
    <submittedName>
        <fullName evidence="2">Polyprotein</fullName>
    </submittedName>
</protein>
<dbReference type="GO" id="GO:0039694">
    <property type="term" value="P:viral RNA genome replication"/>
    <property type="evidence" value="ECO:0007669"/>
    <property type="project" value="InterPro"/>
</dbReference>
<feature type="domain" description="RdRp catalytic" evidence="1">
    <location>
        <begin position="906"/>
        <end position="1098"/>
    </location>
</feature>
<sequence length="2345" mass="270972">MVLEAVTSSNTKSDSPLRLMLEVNDDYDSKTPDVLFSFKSLLSKKNCMNKTTWLALELSTSGSSDHSSLQSEFRRKFSKYSGALNERAIKLDSGLIYIVIVVGWNQVLSTIDLPDEVVEDLIIRNRVAHAIKLVYSETYGVRFDSDEKSVFKEASKEKILNQIKEMDFDLEIKDSPYITKEFIDKCSKSVDKREMTKKFSEILIKTHEELMNERKFKAENDEKYIMDFIEANNEGCRRNDMKCVVNMPGVLPEVKEHLTSVIEPSSIICDSNSTPEEKLWSRAFEEVALHPERFNENPELLIQMAQERTYNLDNKLSETKMRDKKTYHRVNLRGVLNEQELLEVAYDGLWGKSKRNNASVIAQRKESQKFFSWDTNTDDIDEHINNKECLEESGSLLDVELSLRLLRESNNHADNPSIALGCVEKWVKTKLFHHYHFMSIAALEVAIANKQHCQHQFAILKTPLGMDFSMLMVPTRSNEHFFVSYFFKDPVKTLFPNAHLKLIKTEGGYVTQFTSFKTSKLENKSTMDSSVLTLASHWAFFYNLKNADPESFLNHDEARRMLLLSLLIRAEDKERTEFVITQTRYMYMECFRGTAGLIRPCPLRLLSKLETRQRSRLSLWISKNIVRSFYEMSLNPPKRVPIDKEEVGDQETAPDDNWTGLINFFTGGSLSSASRCINLAYLGYLKNKNETQEGNSDHKITSKIVGPEFKFNKNNPGVYGDKAEKEQLHSFDLNCFLHGTDIMKKKLRQKLGFKYKSIIERDIIEMLSRQTTESIATLKASCSVDQEELQHATAELAKDYRAGRIRVLEALAKEINNVSLNPFWGLKNFLNWFEEKSLRITVDIFRKPQHGGVREIYVMTIRSRIMQLFLECIGRTICSYFPEETMTHPENKISRLDSHRVSSVKHAKLRKCSYTDLGCSMDKSKWNQQILMTSLYAVTSQFLPRSLLPSLQRCLNLFVDRLVILPQPIMNMLISGQRLNDPDFEQLFEHFENPGKDKVFRRFNAPYITMRTGMMQGVLHYLSSLMHLSLLNSCEVLIPNFIKTICPDCDIKFTQVCSSDDSSCILSIFSPPRTSADDNSYNKAIYLAQLCLSSIPLLCRNYCMTNSPKSVICTPNIVEFNSEFLIYNTLAIPHIKFISALLLIAETESCKKRLELLYGNLAELFRMGFPAYNTSICQLSQGLLHYATMGAYTNPVFKFYSDLLSLAPEPIYGFFTLDPVYFPGLPGLPFSQWYCAQKTRTLRRSVKDLITSDSDVSSDGGVTRSLVMRMGDSKRWKRTLDKLKGCIDIEEEIEKNAYLLFNPAKSIRDLYLKLLMTASSPSVASSMSSGNPFIQGLASSVYGINTHCYTRVNLTKHLGSLTKDVTKTCLIVELLDRVSELKSSEPFSDEEIKIMYPSVDRYKELASIIKEVQDYQLIKSHRFRYKKTMYELIPSNFKAVISLKQAVKCIWFNETTNQTVQATKRAIDYYKNCFPWIKDDIKETLESSPFTSYSELHGFIESHTIKNRRFNRIGPGSKSTNFKVKILGLVRRSFMDGYLLDKVGNIGGRTFNDREYISKLNLAMCLPTKSMRTRRVMDLLRDPSHPPCDITEFKNLGYRERKFAAIQNVVSGKYSSDEILQAMSESGTGIIYKYRQMQERSVDKKGNVCWSGWGSVTVTANNMVYLIEMKDQTCQSITVRSFDALMKYPKTLNHIMSYLNLKPYQGFRSVEGQPCSKWTDDGISVTSHVGTPIFESDSIMKDIGINSRIYVEVRLRRIVLLQSDPSGSRDLVILAHTFRPDDIHIQPSSEVTDNLEDAWMNQKKLLPTEVLKILRDFFIGNSPDKIEFRDWIADTLLSRLFLTRRLNQNVRKITYNINEDVNEEEKFYEVLTEDEKQKLQRDIYDVFFQNIDFLDNIRSIANSGEINNENFAEQRSIAELLMQDCDEDDYTVTSKALTDFKRRMCVFDDFIKEPEKTSPEFWVRVFNGIHVSSNSRLSEIIMKVYNIKRIDTLKSLDDFLVTDDERSESLNEVKTIIVPSRELDYESDDSDDYLKEIEAGADRVIEEINFMQEKAAPTLSRSHPIKMDRMFDTQGTLLRRKTIREQRFNLISYLEENICYSVEDKCTEPNRLKKTVEVMHTGDCFYESIIKGLRLKMKVKELKNRLLASDYYKICMSDKLCSDSLNLPNNQASDKVIKLTSREFKINICIHSGDDENNLTYLRFMTNKKFSWLHLRHTNVNIKGGAKYEPMTQAFYEEDDNEVNLLEDFENRISGQKTLTDLFDKAEVSLHLENYRAQLEEFITSLSIKISDIDNEYSFMSRSLKTRSVTRDYYRIKKDLMGITQFHLEEMNYIHSLQDIFPPLE</sequence>
<evidence type="ECO:0000313" key="2">
    <source>
        <dbReference type="EMBL" id="BBV14769.1"/>
    </source>
</evidence>